<comment type="caution">
    <text evidence="2">The sequence shown here is derived from an EMBL/GenBank/DDBJ whole genome shotgun (WGS) entry which is preliminary data.</text>
</comment>
<sequence length="167" mass="19531">MEIKKIMDSGLMETFVMGIATEEEVEKVLLLKKQHPEFQDALEQLELDMEALALSMAVPPPIGALEKIENEINEIQLRNKSIQKAPEVDDRFDRAYQERTKQERYIEVESESNQMRINKAWKWVFAAVFILGKVFLATAIYFYLENRQAQEQIKDLKIELKLKTPIK</sequence>
<evidence type="ECO:0000256" key="1">
    <source>
        <dbReference type="SAM" id="Phobius"/>
    </source>
</evidence>
<proteinExistence type="predicted"/>
<evidence type="ECO:0000313" key="2">
    <source>
        <dbReference type="EMBL" id="TCD10183.1"/>
    </source>
</evidence>
<keyword evidence="1" id="KW-1133">Transmembrane helix</keyword>
<protein>
    <submittedName>
        <fullName evidence="2">Uncharacterized protein</fullName>
    </submittedName>
</protein>
<dbReference type="Proteomes" id="UP000291485">
    <property type="component" value="Unassembled WGS sequence"/>
</dbReference>
<dbReference type="EMBL" id="SJSN01000007">
    <property type="protein sequence ID" value="TCD10183.1"/>
    <property type="molecule type" value="Genomic_DNA"/>
</dbReference>
<keyword evidence="3" id="KW-1185">Reference proteome</keyword>
<accession>A0A4R0P3G9</accession>
<feature type="transmembrane region" description="Helical" evidence="1">
    <location>
        <begin position="123"/>
        <end position="144"/>
    </location>
</feature>
<dbReference type="RefSeq" id="WP_131558310.1">
    <property type="nucleotide sequence ID" value="NZ_SJSN01000007.1"/>
</dbReference>
<dbReference type="AlphaFoldDB" id="A0A4R0P3G9"/>
<keyword evidence="1" id="KW-0812">Transmembrane</keyword>
<name>A0A4R0P3G9_9SPHI</name>
<organism evidence="2 3">
    <name type="scientific">Pedobacter frigidisoli</name>
    <dbReference type="NCBI Taxonomy" id="2530455"/>
    <lineage>
        <taxon>Bacteria</taxon>
        <taxon>Pseudomonadati</taxon>
        <taxon>Bacteroidota</taxon>
        <taxon>Sphingobacteriia</taxon>
        <taxon>Sphingobacteriales</taxon>
        <taxon>Sphingobacteriaceae</taxon>
        <taxon>Pedobacter</taxon>
    </lineage>
</organism>
<dbReference type="OrthoDB" id="952577at2"/>
<keyword evidence="1" id="KW-0472">Membrane</keyword>
<reference evidence="2 3" key="1">
    <citation type="submission" date="2019-02" db="EMBL/GenBank/DDBJ databases">
        <title>Pedobacter sp. RP-3-11 sp. nov., isolated from Arctic soil.</title>
        <authorList>
            <person name="Dahal R.H."/>
        </authorList>
    </citation>
    <scope>NUCLEOTIDE SEQUENCE [LARGE SCALE GENOMIC DNA]</scope>
    <source>
        <strain evidence="2 3">RP-3-11</strain>
    </source>
</reference>
<evidence type="ECO:0000313" key="3">
    <source>
        <dbReference type="Proteomes" id="UP000291485"/>
    </source>
</evidence>
<gene>
    <name evidence="2" type="ORF">EZ449_10170</name>
</gene>